<sequence length="189" mass="20655">MLTENRKRRRGGDNEGDQLAKRSGGGQEGHALVSKLGQDVWDSESSGSDSSSGISSPERAGGGASTSTCTQSQKNCTSQGLLSPSPEDPSISSLSRYGSSTPYDHINSVLREAVQSADQRSISRSEHRLLILPPQKRGDHDYTHLHRSIFCDNTTFSIVQNVPMEMSFLFLPFLIEETVERKNPAALQF</sequence>
<gene>
    <name evidence="3" type="primary">LOC120046813</name>
</gene>
<dbReference type="RefSeq" id="XP_038848265.1">
    <property type="nucleotide sequence ID" value="XM_038992337.1"/>
</dbReference>
<feature type="compositionally biased region" description="Low complexity" evidence="1">
    <location>
        <begin position="43"/>
        <end position="56"/>
    </location>
</feature>
<dbReference type="AlphaFoldDB" id="A0A8U0QS30"/>
<accession>A0A8U0QS30</accession>
<proteinExistence type="predicted"/>
<feature type="compositionally biased region" description="Basic residues" evidence="1">
    <location>
        <begin position="1"/>
        <end position="10"/>
    </location>
</feature>
<dbReference type="Pfam" id="PF15434">
    <property type="entry name" value="FAM104"/>
    <property type="match status" value="1"/>
</dbReference>
<dbReference type="InterPro" id="IPR029222">
    <property type="entry name" value="VCF1/2-like"/>
</dbReference>
<evidence type="ECO:0000313" key="2">
    <source>
        <dbReference type="Proteomes" id="UP000808372"/>
    </source>
</evidence>
<keyword evidence="2" id="KW-1185">Reference proteome</keyword>
<evidence type="ECO:0000313" key="3">
    <source>
        <dbReference type="RefSeq" id="XP_038848265.1"/>
    </source>
</evidence>
<dbReference type="KEGG" id="snh:120046813"/>
<organism evidence="2 3">
    <name type="scientific">Salvelinus namaycush</name>
    <name type="common">Lake trout</name>
    <name type="synonym">Salmo namaycush</name>
    <dbReference type="NCBI Taxonomy" id="8040"/>
    <lineage>
        <taxon>Eukaryota</taxon>
        <taxon>Metazoa</taxon>
        <taxon>Chordata</taxon>
        <taxon>Craniata</taxon>
        <taxon>Vertebrata</taxon>
        <taxon>Euteleostomi</taxon>
        <taxon>Actinopterygii</taxon>
        <taxon>Neopterygii</taxon>
        <taxon>Teleostei</taxon>
        <taxon>Protacanthopterygii</taxon>
        <taxon>Salmoniformes</taxon>
        <taxon>Salmonidae</taxon>
        <taxon>Salmoninae</taxon>
        <taxon>Salvelinus</taxon>
    </lineage>
</organism>
<dbReference type="GeneID" id="120046813"/>
<dbReference type="Proteomes" id="UP000808372">
    <property type="component" value="Chromosome 4"/>
</dbReference>
<protein>
    <submittedName>
        <fullName evidence="3">Uncharacterized protein LOC120046813 isoform X1</fullName>
    </submittedName>
</protein>
<feature type="region of interest" description="Disordered" evidence="1">
    <location>
        <begin position="1"/>
        <end position="98"/>
    </location>
</feature>
<reference evidence="3" key="1">
    <citation type="submission" date="2025-08" db="UniProtKB">
        <authorList>
            <consortium name="RefSeq"/>
        </authorList>
    </citation>
    <scope>IDENTIFICATION</scope>
    <source>
        <tissue evidence="3">White muscle</tissue>
    </source>
</reference>
<dbReference type="PANTHER" id="PTHR34763">
    <property type="entry name" value="PROTEIN FAM104A"/>
    <property type="match status" value="1"/>
</dbReference>
<feature type="compositionally biased region" description="Polar residues" evidence="1">
    <location>
        <begin position="65"/>
        <end position="82"/>
    </location>
</feature>
<name>A0A8U0QS30_SALNM</name>
<dbReference type="PANTHER" id="PTHR34763:SF1">
    <property type="entry name" value="PROTEIN FAM104A"/>
    <property type="match status" value="1"/>
</dbReference>
<evidence type="ECO:0000256" key="1">
    <source>
        <dbReference type="SAM" id="MobiDB-lite"/>
    </source>
</evidence>